<feature type="non-terminal residue" evidence="2">
    <location>
        <position position="106"/>
    </location>
</feature>
<feature type="non-terminal residue" evidence="2">
    <location>
        <position position="1"/>
    </location>
</feature>
<dbReference type="PANTHER" id="PTHR47326:SF1">
    <property type="entry name" value="HTH PSQ-TYPE DOMAIN-CONTAINING PROTEIN"/>
    <property type="match status" value="1"/>
</dbReference>
<dbReference type="Proteomes" id="UP000502823">
    <property type="component" value="Unassembled WGS sequence"/>
</dbReference>
<accession>A0A6L2P9B3</accession>
<organism evidence="2 3">
    <name type="scientific">Coptotermes formosanus</name>
    <name type="common">Formosan subterranean termite</name>
    <dbReference type="NCBI Taxonomy" id="36987"/>
    <lineage>
        <taxon>Eukaryota</taxon>
        <taxon>Metazoa</taxon>
        <taxon>Ecdysozoa</taxon>
        <taxon>Arthropoda</taxon>
        <taxon>Hexapoda</taxon>
        <taxon>Insecta</taxon>
        <taxon>Pterygota</taxon>
        <taxon>Neoptera</taxon>
        <taxon>Polyneoptera</taxon>
        <taxon>Dictyoptera</taxon>
        <taxon>Blattodea</taxon>
        <taxon>Blattoidea</taxon>
        <taxon>Termitoidae</taxon>
        <taxon>Rhinotermitidae</taxon>
        <taxon>Coptotermes</taxon>
    </lineage>
</organism>
<reference evidence="3" key="1">
    <citation type="submission" date="2020-01" db="EMBL/GenBank/DDBJ databases">
        <title>Draft genome sequence of the Termite Coptotermes fromosanus.</title>
        <authorList>
            <person name="Itakura S."/>
            <person name="Yosikawa Y."/>
            <person name="Umezawa K."/>
        </authorList>
    </citation>
    <scope>NUCLEOTIDE SEQUENCE [LARGE SCALE GENOMIC DNA]</scope>
</reference>
<protein>
    <recommendedName>
        <fullName evidence="1">DUF4817 domain-containing protein</fullName>
    </recommendedName>
</protein>
<feature type="domain" description="DUF4817" evidence="1">
    <location>
        <begin position="1"/>
        <end position="49"/>
    </location>
</feature>
<dbReference type="Pfam" id="PF16087">
    <property type="entry name" value="DUF4817"/>
    <property type="match status" value="1"/>
</dbReference>
<evidence type="ECO:0000313" key="3">
    <source>
        <dbReference type="Proteomes" id="UP000502823"/>
    </source>
</evidence>
<sequence length="106" mass="12168">RVFIVDTYIKKRSYKKCRSKFRTRFPGVSVPSKSTIHRLVAKFRATGSVMDKKRKRTRRVLSEETLDDIGARLEACPKMSLKQLSHETGVSKSSLHIATKLLHLKP</sequence>
<evidence type="ECO:0000313" key="2">
    <source>
        <dbReference type="EMBL" id="GFG28874.1"/>
    </source>
</evidence>
<dbReference type="AlphaFoldDB" id="A0A6L2P9B3"/>
<dbReference type="InParanoid" id="A0A6L2P9B3"/>
<comment type="caution">
    <text evidence="2">The sequence shown here is derived from an EMBL/GenBank/DDBJ whole genome shotgun (WGS) entry which is preliminary data.</text>
</comment>
<proteinExistence type="predicted"/>
<dbReference type="PANTHER" id="PTHR47326">
    <property type="entry name" value="TRANSPOSABLE ELEMENT TC3 TRANSPOSASE-LIKE PROTEIN"/>
    <property type="match status" value="1"/>
</dbReference>
<dbReference type="EMBL" id="BLKM01000099">
    <property type="protein sequence ID" value="GFG28874.1"/>
    <property type="molecule type" value="Genomic_DNA"/>
</dbReference>
<keyword evidence="3" id="KW-1185">Reference proteome</keyword>
<name>A0A6L2P9B3_COPFO</name>
<dbReference type="InterPro" id="IPR032135">
    <property type="entry name" value="DUF4817"/>
</dbReference>
<gene>
    <name evidence="2" type="ORF">Cfor_06251</name>
</gene>
<evidence type="ECO:0000259" key="1">
    <source>
        <dbReference type="Pfam" id="PF16087"/>
    </source>
</evidence>
<dbReference type="OrthoDB" id="8192496at2759"/>